<dbReference type="AlphaFoldDB" id="A0A6P2D6Y6"/>
<dbReference type="Proteomes" id="UP000464178">
    <property type="component" value="Chromosome"/>
</dbReference>
<sequence>MSTTKEALARRTRQFRRVELPGGAVVHVRDISLGELRAIDLRAEEIPEGPDRNLRRIELLCLYALADEDGAPTFAERTDAQLVEMADLTPAEMEAITAAAVPDKEAAKN</sequence>
<dbReference type="KEGG" id="gms:SOIL9_24720"/>
<dbReference type="EMBL" id="LR593886">
    <property type="protein sequence ID" value="VTR95242.1"/>
    <property type="molecule type" value="Genomic_DNA"/>
</dbReference>
<evidence type="ECO:0000313" key="1">
    <source>
        <dbReference type="EMBL" id="VTR95242.1"/>
    </source>
</evidence>
<protein>
    <submittedName>
        <fullName evidence="1">Uncharacterized protein</fullName>
    </submittedName>
</protein>
<reference evidence="1 2" key="1">
    <citation type="submission" date="2019-05" db="EMBL/GenBank/DDBJ databases">
        <authorList>
            <consortium name="Science for Life Laboratories"/>
        </authorList>
    </citation>
    <scope>NUCLEOTIDE SEQUENCE [LARGE SCALE GENOMIC DNA]</scope>
    <source>
        <strain evidence="1">Soil9</strain>
    </source>
</reference>
<organism evidence="1 2">
    <name type="scientific">Gemmata massiliana</name>
    <dbReference type="NCBI Taxonomy" id="1210884"/>
    <lineage>
        <taxon>Bacteria</taxon>
        <taxon>Pseudomonadati</taxon>
        <taxon>Planctomycetota</taxon>
        <taxon>Planctomycetia</taxon>
        <taxon>Gemmatales</taxon>
        <taxon>Gemmataceae</taxon>
        <taxon>Gemmata</taxon>
    </lineage>
</organism>
<name>A0A6P2D6Y6_9BACT</name>
<keyword evidence="2" id="KW-1185">Reference proteome</keyword>
<gene>
    <name evidence="1" type="ORF">SOIL9_24720</name>
</gene>
<proteinExistence type="predicted"/>
<evidence type="ECO:0000313" key="2">
    <source>
        <dbReference type="Proteomes" id="UP000464178"/>
    </source>
</evidence>
<dbReference type="RefSeq" id="WP_162669682.1">
    <property type="nucleotide sequence ID" value="NZ_LR593886.1"/>
</dbReference>
<accession>A0A6P2D6Y6</accession>